<dbReference type="PROSITE" id="PS00101">
    <property type="entry name" value="HEXAPEP_TRANSFERASES"/>
    <property type="match status" value="1"/>
</dbReference>
<evidence type="ECO:0008006" key="7">
    <source>
        <dbReference type="Google" id="ProtNLM"/>
    </source>
</evidence>
<dbReference type="InterPro" id="IPR018357">
    <property type="entry name" value="Hexapep_transf_CS"/>
</dbReference>
<keyword evidence="2" id="KW-0808">Transferase</keyword>
<dbReference type="GO" id="GO:0005829">
    <property type="term" value="C:cytosol"/>
    <property type="evidence" value="ECO:0007669"/>
    <property type="project" value="TreeGrafter"/>
</dbReference>
<dbReference type="CDD" id="cd04647">
    <property type="entry name" value="LbH_MAT_like"/>
    <property type="match status" value="1"/>
</dbReference>
<protein>
    <recommendedName>
        <fullName evidence="7">Transferase</fullName>
    </recommendedName>
</protein>
<dbReference type="eggNOG" id="COG0110">
    <property type="taxonomic scope" value="Bacteria"/>
</dbReference>
<proteinExistence type="inferred from homology"/>
<organism evidence="5 6">
    <name type="scientific">Flavobacterium enshiense DK69</name>
    <dbReference type="NCBI Taxonomy" id="1107311"/>
    <lineage>
        <taxon>Bacteria</taxon>
        <taxon>Pseudomonadati</taxon>
        <taxon>Bacteroidota</taxon>
        <taxon>Flavobacteriia</taxon>
        <taxon>Flavobacteriales</taxon>
        <taxon>Flavobacteriaceae</taxon>
        <taxon>Flavobacterium</taxon>
    </lineage>
</organism>
<evidence type="ECO:0000313" key="5">
    <source>
        <dbReference type="EMBL" id="KGO97185.1"/>
    </source>
</evidence>
<accession>A0A0A2N9U2</accession>
<evidence type="ECO:0000256" key="4">
    <source>
        <dbReference type="ARBA" id="ARBA00023315"/>
    </source>
</evidence>
<reference evidence="5 6" key="2">
    <citation type="journal article" date="2015" name="Stand. Genomic Sci.">
        <title>High quality draft genomic sequence of Flavobacterium enshiense DK69(T) and comparison among Flavobacterium genomes.</title>
        <authorList>
            <person name="Zeng Z."/>
            <person name="Chen C."/>
            <person name="Du H."/>
            <person name="Wang G."/>
            <person name="Li M."/>
        </authorList>
    </citation>
    <scope>NUCLEOTIDE SEQUENCE [LARGE SCALE GENOMIC DNA]</scope>
    <source>
        <strain evidence="5 6">DK69</strain>
    </source>
</reference>
<dbReference type="Proteomes" id="UP000030149">
    <property type="component" value="Unassembled WGS sequence"/>
</dbReference>
<gene>
    <name evidence="5" type="ORF">Q767_00850</name>
</gene>
<dbReference type="PANTHER" id="PTHR23416:SF23">
    <property type="entry name" value="ACETYLTRANSFERASE C18B11.09C-RELATED"/>
    <property type="match status" value="1"/>
</dbReference>
<dbReference type="PATRIC" id="fig|1107311.5.peg.172"/>
<dbReference type="GO" id="GO:0008374">
    <property type="term" value="F:O-acyltransferase activity"/>
    <property type="evidence" value="ECO:0007669"/>
    <property type="project" value="TreeGrafter"/>
</dbReference>
<evidence type="ECO:0000256" key="3">
    <source>
        <dbReference type="ARBA" id="ARBA00022737"/>
    </source>
</evidence>
<dbReference type="EMBL" id="JRLZ01000001">
    <property type="protein sequence ID" value="KGO97185.1"/>
    <property type="molecule type" value="Genomic_DNA"/>
</dbReference>
<comment type="caution">
    <text evidence="5">The sequence shown here is derived from an EMBL/GenBank/DDBJ whole genome shotgun (WGS) entry which is preliminary data.</text>
</comment>
<dbReference type="AlphaFoldDB" id="A0A0A2N9U2"/>
<dbReference type="STRING" id="1107311.Q767_00850"/>
<reference evidence="6" key="1">
    <citation type="submission" date="2013-09" db="EMBL/GenBank/DDBJ databases">
        <authorList>
            <person name="Zeng Z."/>
            <person name="Chen C."/>
        </authorList>
    </citation>
    <scope>NUCLEOTIDE SEQUENCE [LARGE SCALE GENOMIC DNA]</scope>
    <source>
        <strain evidence="6">DK69</strain>
    </source>
</reference>
<dbReference type="InterPro" id="IPR051159">
    <property type="entry name" value="Hexapeptide_acetyltransf"/>
</dbReference>
<sequence length="211" mass="23014">MLKSLIKMFLKGGGVNRFRTFLVNLAYDKVRIYVYKNVSFFISKKAKLLFEQGAFLQVGSAWKNTAFQNTTFKMEENSVLKVEGKFDIHTGAFIVVNKNAELVLGSGYTNNDVEVNCFKSIKIGHQVAISKGVIIRDSDNHVLNGDANKMSAPIVIGNHVWIGLRAIILKGVTIGDGAVIAAGAVVIKDVPANTVVAGVPARVIKENCSWE</sequence>
<dbReference type="InterPro" id="IPR001451">
    <property type="entry name" value="Hexapep"/>
</dbReference>
<comment type="similarity">
    <text evidence="1">Belongs to the transferase hexapeptide repeat family.</text>
</comment>
<evidence type="ECO:0000313" key="6">
    <source>
        <dbReference type="Proteomes" id="UP000030149"/>
    </source>
</evidence>
<dbReference type="Pfam" id="PF14602">
    <property type="entry name" value="Hexapep_2"/>
    <property type="match status" value="1"/>
</dbReference>
<dbReference type="InterPro" id="IPR011004">
    <property type="entry name" value="Trimer_LpxA-like_sf"/>
</dbReference>
<evidence type="ECO:0000256" key="2">
    <source>
        <dbReference type="ARBA" id="ARBA00022679"/>
    </source>
</evidence>
<dbReference type="Gene3D" id="2.160.10.10">
    <property type="entry name" value="Hexapeptide repeat proteins"/>
    <property type="match status" value="1"/>
</dbReference>
<evidence type="ECO:0000256" key="1">
    <source>
        <dbReference type="ARBA" id="ARBA00007274"/>
    </source>
</evidence>
<keyword evidence="6" id="KW-1185">Reference proteome</keyword>
<dbReference type="PANTHER" id="PTHR23416">
    <property type="entry name" value="SIALIC ACID SYNTHASE-RELATED"/>
    <property type="match status" value="1"/>
</dbReference>
<dbReference type="SUPFAM" id="SSF51161">
    <property type="entry name" value="Trimeric LpxA-like enzymes"/>
    <property type="match status" value="1"/>
</dbReference>
<keyword evidence="3" id="KW-0677">Repeat</keyword>
<name>A0A0A2N9U2_9FLAO</name>
<keyword evidence="4" id="KW-0012">Acyltransferase</keyword>
<dbReference type="RefSeq" id="WP_035629608.1">
    <property type="nucleotide sequence ID" value="NZ_AVCS01000015.1"/>
</dbReference>